<dbReference type="InterPro" id="IPR020825">
    <property type="entry name" value="Phe-tRNA_synthase-like_B3/B4"/>
</dbReference>
<reference evidence="2 3" key="1">
    <citation type="journal article" date="2016" name="Front. Microbiol.">
        <title>Genomic Resource of Rice Seed Associated Bacteria.</title>
        <authorList>
            <person name="Midha S."/>
            <person name="Bansal K."/>
            <person name="Sharma S."/>
            <person name="Kumar N."/>
            <person name="Patil P.P."/>
            <person name="Chaudhry V."/>
            <person name="Patil P.B."/>
        </authorList>
    </citation>
    <scope>NUCLEOTIDE SEQUENCE [LARGE SCALE GENOMIC DNA]</scope>
    <source>
        <strain evidence="2 3">NS365</strain>
    </source>
</reference>
<dbReference type="Pfam" id="PF03483">
    <property type="entry name" value="B3_4"/>
    <property type="match status" value="1"/>
</dbReference>
<gene>
    <name evidence="2" type="ORF">NS365_21585</name>
</gene>
<proteinExistence type="predicted"/>
<name>A0A175RI20_9HYPH</name>
<dbReference type="GO" id="GO:0004826">
    <property type="term" value="F:phenylalanine-tRNA ligase activity"/>
    <property type="evidence" value="ECO:0007669"/>
    <property type="project" value="InterPro"/>
</dbReference>
<protein>
    <submittedName>
        <fullName evidence="2">tRNA synthetase subunit beta</fullName>
    </submittedName>
</protein>
<evidence type="ECO:0000313" key="2">
    <source>
        <dbReference type="EMBL" id="KTR02524.1"/>
    </source>
</evidence>
<dbReference type="Proteomes" id="UP000078529">
    <property type="component" value="Unassembled WGS sequence"/>
</dbReference>
<organism evidence="2 3">
    <name type="scientific">Aureimonas ureilytica</name>
    <dbReference type="NCBI Taxonomy" id="401562"/>
    <lineage>
        <taxon>Bacteria</taxon>
        <taxon>Pseudomonadati</taxon>
        <taxon>Pseudomonadota</taxon>
        <taxon>Alphaproteobacteria</taxon>
        <taxon>Hyphomicrobiales</taxon>
        <taxon>Aurantimonadaceae</taxon>
        <taxon>Aureimonas</taxon>
    </lineage>
</organism>
<dbReference type="SUPFAM" id="SSF56037">
    <property type="entry name" value="PheT/TilS domain"/>
    <property type="match status" value="1"/>
</dbReference>
<keyword evidence="2" id="KW-0436">Ligase</keyword>
<evidence type="ECO:0000259" key="1">
    <source>
        <dbReference type="SMART" id="SM00873"/>
    </source>
</evidence>
<accession>A0A175RI20</accession>
<keyword evidence="3" id="KW-1185">Reference proteome</keyword>
<dbReference type="RefSeq" id="WP_058602359.1">
    <property type="nucleotide sequence ID" value="NZ_LDQA01000074.1"/>
</dbReference>
<dbReference type="SMART" id="SM00873">
    <property type="entry name" value="B3_4"/>
    <property type="match status" value="1"/>
</dbReference>
<dbReference type="Gene3D" id="3.50.40.10">
    <property type="entry name" value="Phenylalanyl-trna Synthetase, Chain B, domain 3"/>
    <property type="match status" value="1"/>
</dbReference>
<feature type="domain" description="B3/B4 tRNA-binding" evidence="1">
    <location>
        <begin position="59"/>
        <end position="209"/>
    </location>
</feature>
<dbReference type="PATRIC" id="fig|401562.4.peg.4451"/>
<sequence>MHFIHADEIWRRFPQLRALALVIRNVAMLQSDRVDTTETVSEICKRLDDAPEGDLPSIQAWRRTYAEMGLKPTQYRCAAEALLRRLRKDKMLPRLHPLIDLLNAESANMGIPIAAFDVAKVLGSITVRLADGTEEHRTFQSEIERPAPGEVVFADEANHAHSRRWVFRQSAASVVCQESVSVLVVAEALHDAAEDDLGVLKARLLDRAARLDLVVTELAQINPRNRRFDYAGC</sequence>
<comment type="caution">
    <text evidence="2">The sequence shown here is derived from an EMBL/GenBank/DDBJ whole genome shotgun (WGS) entry which is preliminary data.</text>
</comment>
<keyword evidence="2" id="KW-0030">Aminoacyl-tRNA synthetase</keyword>
<evidence type="ECO:0000313" key="3">
    <source>
        <dbReference type="Proteomes" id="UP000078529"/>
    </source>
</evidence>
<dbReference type="PANTHER" id="PTHR39209">
    <property type="match status" value="1"/>
</dbReference>
<dbReference type="EMBL" id="LDQA01000074">
    <property type="protein sequence ID" value="KTR02524.1"/>
    <property type="molecule type" value="Genomic_DNA"/>
</dbReference>
<dbReference type="PANTHER" id="PTHR39209:SF2">
    <property type="entry name" value="CYTOPLASMIC PROTEIN"/>
    <property type="match status" value="1"/>
</dbReference>
<dbReference type="InterPro" id="IPR005146">
    <property type="entry name" value="B3/B4_tRNA-bd"/>
</dbReference>
<dbReference type="GO" id="GO:0003723">
    <property type="term" value="F:RNA binding"/>
    <property type="evidence" value="ECO:0007669"/>
    <property type="project" value="InterPro"/>
</dbReference>
<dbReference type="AlphaFoldDB" id="A0A175RI20"/>